<dbReference type="SUPFAM" id="SSF53474">
    <property type="entry name" value="alpha/beta-Hydrolases"/>
    <property type="match status" value="1"/>
</dbReference>
<proteinExistence type="inferred from homology"/>
<dbReference type="Gene3D" id="1.20.120.980">
    <property type="entry name" value="Serine carboxypeptidase S28, SKS domain"/>
    <property type="match status" value="1"/>
</dbReference>
<dbReference type="InterPro" id="IPR029058">
    <property type="entry name" value="AB_hydrolase_fold"/>
</dbReference>
<keyword evidence="5" id="KW-0325">Glycoprotein</keyword>
<dbReference type="AlphaFoldDB" id="A0A0D2FD72"/>
<keyword evidence="4" id="KW-0378">Hydrolase</keyword>
<evidence type="ECO:0000256" key="3">
    <source>
        <dbReference type="ARBA" id="ARBA00022729"/>
    </source>
</evidence>
<dbReference type="HOGENOM" id="CLU_047024_0_0_1"/>
<comment type="similarity">
    <text evidence="1">Belongs to the peptidase S28 family.</text>
</comment>
<evidence type="ECO:0000313" key="7">
    <source>
        <dbReference type="Proteomes" id="UP000054342"/>
    </source>
</evidence>
<dbReference type="GO" id="GO:0006508">
    <property type="term" value="P:proteolysis"/>
    <property type="evidence" value="ECO:0007669"/>
    <property type="project" value="UniProtKB-KW"/>
</dbReference>
<dbReference type="InterPro" id="IPR008758">
    <property type="entry name" value="Peptidase_S28"/>
</dbReference>
<evidence type="ECO:0000256" key="1">
    <source>
        <dbReference type="ARBA" id="ARBA00011079"/>
    </source>
</evidence>
<dbReference type="InterPro" id="IPR042269">
    <property type="entry name" value="Ser_carbopepase_S28_SKS"/>
</dbReference>
<dbReference type="Proteomes" id="UP000054342">
    <property type="component" value="Unassembled WGS sequence"/>
</dbReference>
<sequence length="465" mass="51200">MLHKGVSLLVALHAHPTAFFEQLVDHSTGSGETFAQQYQVIDDYFQPGGSIIFYQGAESKSIACLEDSIVPVWSKELAALAISLEHRFFGASWPSNDSNFADRYETMTLENVMLDSVRFVDKIKNTTKGITQETPVKVVGSSYGGFLIPVIRLNYPETFYGAVAWASPIRCFGPDKANPDRFIWMDHVSNVYYDQSANAAKKIKNALHELDTKIANPATLPHTLASELSLCSAPTNHSEFRDLMSWLVGSYQDVTQYSLASALVFDDPDVLPNLIRQTEAASSTSTVLNAVIRTKAASGQNCTDYASAGAATSLVDIDSYGALLCKYYTQVGGAEISNSTIFPTSVTQSYEENFSLCPTAYNVSFTSMPTQAELQKKYRFTQADIEASQRILFPMGEWDPVGAIGPKPFNFAGTTKYTDRMASRAWVVNMMSHGEDSLAPVANEKPSVVHARQLELQSIKEWLNV</sequence>
<evidence type="ECO:0000256" key="2">
    <source>
        <dbReference type="ARBA" id="ARBA00022670"/>
    </source>
</evidence>
<dbReference type="GO" id="GO:0008239">
    <property type="term" value="F:dipeptidyl-peptidase activity"/>
    <property type="evidence" value="ECO:0007669"/>
    <property type="project" value="TreeGrafter"/>
</dbReference>
<dbReference type="RefSeq" id="XP_013318578.1">
    <property type="nucleotide sequence ID" value="XM_013463124.1"/>
</dbReference>
<dbReference type="PANTHER" id="PTHR11010:SF38">
    <property type="entry name" value="LYSOSOMAL PRO-X CARBOXYPEPTIDASE"/>
    <property type="match status" value="1"/>
</dbReference>
<dbReference type="PANTHER" id="PTHR11010">
    <property type="entry name" value="PROTEASE S28 PRO-X CARBOXYPEPTIDASE-RELATED"/>
    <property type="match status" value="1"/>
</dbReference>
<dbReference type="EMBL" id="KN847318">
    <property type="protein sequence ID" value="KIW57994.1"/>
    <property type="molecule type" value="Genomic_DNA"/>
</dbReference>
<evidence type="ECO:0000256" key="4">
    <source>
        <dbReference type="ARBA" id="ARBA00022801"/>
    </source>
</evidence>
<protein>
    <submittedName>
        <fullName evidence="6">Uncharacterized protein</fullName>
    </submittedName>
</protein>
<accession>A0A0D2FD72</accession>
<dbReference type="GeneID" id="25324454"/>
<dbReference type="Pfam" id="PF05577">
    <property type="entry name" value="Peptidase_S28"/>
    <property type="match status" value="1"/>
</dbReference>
<dbReference type="OrthoDB" id="1735038at2759"/>
<dbReference type="STRING" id="348802.A0A0D2FD72"/>
<keyword evidence="2" id="KW-0645">Protease</keyword>
<reference evidence="6 7" key="1">
    <citation type="submission" date="2015-01" db="EMBL/GenBank/DDBJ databases">
        <title>The Genome Sequence of Exophiala xenobiotica CBS118157.</title>
        <authorList>
            <consortium name="The Broad Institute Genomics Platform"/>
            <person name="Cuomo C."/>
            <person name="de Hoog S."/>
            <person name="Gorbushina A."/>
            <person name="Stielow B."/>
            <person name="Teixiera M."/>
            <person name="Abouelleil A."/>
            <person name="Chapman S.B."/>
            <person name="Priest M."/>
            <person name="Young S.K."/>
            <person name="Wortman J."/>
            <person name="Nusbaum C."/>
            <person name="Birren B."/>
        </authorList>
    </citation>
    <scope>NUCLEOTIDE SEQUENCE [LARGE SCALE GENOMIC DNA]</scope>
    <source>
        <strain evidence="6 7">CBS 118157</strain>
    </source>
</reference>
<organism evidence="6 7">
    <name type="scientific">Exophiala xenobiotica</name>
    <dbReference type="NCBI Taxonomy" id="348802"/>
    <lineage>
        <taxon>Eukaryota</taxon>
        <taxon>Fungi</taxon>
        <taxon>Dikarya</taxon>
        <taxon>Ascomycota</taxon>
        <taxon>Pezizomycotina</taxon>
        <taxon>Eurotiomycetes</taxon>
        <taxon>Chaetothyriomycetidae</taxon>
        <taxon>Chaetothyriales</taxon>
        <taxon>Herpotrichiellaceae</taxon>
        <taxon>Exophiala</taxon>
    </lineage>
</organism>
<dbReference type="GO" id="GO:0070008">
    <property type="term" value="F:serine-type exopeptidase activity"/>
    <property type="evidence" value="ECO:0007669"/>
    <property type="project" value="InterPro"/>
</dbReference>
<gene>
    <name evidence="6" type="ORF">PV05_02546</name>
</gene>
<evidence type="ECO:0000313" key="6">
    <source>
        <dbReference type="EMBL" id="KIW57994.1"/>
    </source>
</evidence>
<keyword evidence="7" id="KW-1185">Reference proteome</keyword>
<name>A0A0D2FD72_9EURO</name>
<evidence type="ECO:0000256" key="5">
    <source>
        <dbReference type="ARBA" id="ARBA00023180"/>
    </source>
</evidence>
<keyword evidence="3" id="KW-0732">Signal</keyword>
<dbReference type="Gene3D" id="3.40.50.1820">
    <property type="entry name" value="alpha/beta hydrolase"/>
    <property type="match status" value="1"/>
</dbReference>